<keyword evidence="3" id="KW-1185">Reference proteome</keyword>
<proteinExistence type="predicted"/>
<organism evidence="2 3">
    <name type="scientific">Streptomyces tunisiensis</name>
    <dbReference type="NCBI Taxonomy" id="948699"/>
    <lineage>
        <taxon>Bacteria</taxon>
        <taxon>Bacillati</taxon>
        <taxon>Actinomycetota</taxon>
        <taxon>Actinomycetes</taxon>
        <taxon>Kitasatosporales</taxon>
        <taxon>Streptomycetaceae</taxon>
        <taxon>Streptomyces</taxon>
    </lineage>
</organism>
<evidence type="ECO:0000313" key="2">
    <source>
        <dbReference type="EMBL" id="GAA4153277.1"/>
    </source>
</evidence>
<evidence type="ECO:0000313" key="3">
    <source>
        <dbReference type="Proteomes" id="UP001501845"/>
    </source>
</evidence>
<protein>
    <submittedName>
        <fullName evidence="2">Uncharacterized protein</fullName>
    </submittedName>
</protein>
<dbReference type="RefSeq" id="WP_048458608.1">
    <property type="nucleotide sequence ID" value="NZ_BAABBU010000038.1"/>
</dbReference>
<sequence length="70" mass="7669">MRETMMWTAVLGVVASLPRVLLFWLMSRERQRIVAAVSESGNAILLLDHHGPGRAGVTLLPGRGDEGESR</sequence>
<keyword evidence="1" id="KW-0812">Transmembrane</keyword>
<accession>A0ABP7ZCG4</accession>
<comment type="caution">
    <text evidence="2">The sequence shown here is derived from an EMBL/GenBank/DDBJ whole genome shotgun (WGS) entry which is preliminary data.</text>
</comment>
<name>A0ABP7ZCG4_9ACTN</name>
<gene>
    <name evidence="2" type="ORF">GCM10022285_66810</name>
</gene>
<evidence type="ECO:0000256" key="1">
    <source>
        <dbReference type="SAM" id="Phobius"/>
    </source>
</evidence>
<keyword evidence="1" id="KW-1133">Transmembrane helix</keyword>
<feature type="transmembrane region" description="Helical" evidence="1">
    <location>
        <begin position="6"/>
        <end position="25"/>
    </location>
</feature>
<keyword evidence="1" id="KW-0472">Membrane</keyword>
<dbReference type="EMBL" id="BAABBU010000038">
    <property type="protein sequence ID" value="GAA4153277.1"/>
    <property type="molecule type" value="Genomic_DNA"/>
</dbReference>
<dbReference type="Proteomes" id="UP001501845">
    <property type="component" value="Unassembled WGS sequence"/>
</dbReference>
<reference evidence="3" key="1">
    <citation type="journal article" date="2019" name="Int. J. Syst. Evol. Microbiol.">
        <title>The Global Catalogue of Microorganisms (GCM) 10K type strain sequencing project: providing services to taxonomists for standard genome sequencing and annotation.</title>
        <authorList>
            <consortium name="The Broad Institute Genomics Platform"/>
            <consortium name="The Broad Institute Genome Sequencing Center for Infectious Disease"/>
            <person name="Wu L."/>
            <person name="Ma J."/>
        </authorList>
    </citation>
    <scope>NUCLEOTIDE SEQUENCE [LARGE SCALE GENOMIC DNA]</scope>
    <source>
        <strain evidence="3">JCM 17589</strain>
    </source>
</reference>